<dbReference type="AlphaFoldDB" id="A0A163M5C5"/>
<evidence type="ECO:0000256" key="6">
    <source>
        <dbReference type="ARBA" id="ARBA00023010"/>
    </source>
</evidence>
<dbReference type="GO" id="GO:0000822">
    <property type="term" value="F:inositol hexakisphosphate binding"/>
    <property type="evidence" value="ECO:0007669"/>
    <property type="project" value="TreeGrafter"/>
</dbReference>
<evidence type="ECO:0000256" key="4">
    <source>
        <dbReference type="ARBA" id="ARBA00022816"/>
    </source>
</evidence>
<keyword evidence="8" id="KW-0539">Nucleus</keyword>
<dbReference type="STRING" id="4829.A0A163M5C5"/>
<evidence type="ECO:0000256" key="10">
    <source>
        <dbReference type="ARBA" id="ARBA00029983"/>
    </source>
</evidence>
<name>A0A163M5C5_ABSGL</name>
<keyword evidence="7" id="KW-0906">Nuclear pore complex</keyword>
<evidence type="ECO:0000256" key="8">
    <source>
        <dbReference type="ARBA" id="ARBA00023242"/>
    </source>
</evidence>
<keyword evidence="3" id="KW-0813">Transport</keyword>
<evidence type="ECO:0000313" key="12">
    <source>
        <dbReference type="EMBL" id="SAM01429.1"/>
    </source>
</evidence>
<evidence type="ECO:0000256" key="7">
    <source>
        <dbReference type="ARBA" id="ARBA00023132"/>
    </source>
</evidence>
<dbReference type="GO" id="GO:0031369">
    <property type="term" value="F:translation initiation factor binding"/>
    <property type="evidence" value="ECO:0007669"/>
    <property type="project" value="TreeGrafter"/>
</dbReference>
<dbReference type="GO" id="GO:0005543">
    <property type="term" value="F:phospholipid binding"/>
    <property type="evidence" value="ECO:0007669"/>
    <property type="project" value="TreeGrafter"/>
</dbReference>
<evidence type="ECO:0000313" key="13">
    <source>
        <dbReference type="Proteomes" id="UP000078561"/>
    </source>
</evidence>
<dbReference type="EMBL" id="LT553527">
    <property type="protein sequence ID" value="SAM01429.1"/>
    <property type="molecule type" value="Genomic_DNA"/>
</dbReference>
<reference evidence="12" key="1">
    <citation type="submission" date="2016-04" db="EMBL/GenBank/DDBJ databases">
        <authorList>
            <person name="Evans L.H."/>
            <person name="Alamgir A."/>
            <person name="Owens N."/>
            <person name="Weber N.D."/>
            <person name="Virtaneva K."/>
            <person name="Barbian K."/>
            <person name="Babar A."/>
            <person name="Rosenke K."/>
        </authorList>
    </citation>
    <scope>NUCLEOTIDE SEQUENCE [LARGE SCALE GENOMIC DNA]</scope>
    <source>
        <strain evidence="12">CBS 101.48</strain>
    </source>
</reference>
<dbReference type="GO" id="GO:0015031">
    <property type="term" value="P:protein transport"/>
    <property type="evidence" value="ECO:0007669"/>
    <property type="project" value="UniProtKB-KW"/>
</dbReference>
<dbReference type="Gene3D" id="1.25.40.510">
    <property type="entry name" value="GLE1-like"/>
    <property type="match status" value="1"/>
</dbReference>
<evidence type="ECO:0000256" key="2">
    <source>
        <dbReference type="ARBA" id="ARBA00011056"/>
    </source>
</evidence>
<dbReference type="GO" id="GO:0016973">
    <property type="term" value="P:poly(A)+ mRNA export from nucleus"/>
    <property type="evidence" value="ECO:0007669"/>
    <property type="project" value="InterPro"/>
</dbReference>
<accession>A0A163M5C5</accession>
<dbReference type="PANTHER" id="PTHR12960">
    <property type="entry name" value="GLE-1-RELATED"/>
    <property type="match status" value="1"/>
</dbReference>
<dbReference type="InParanoid" id="A0A163M5C5"/>
<feature type="region of interest" description="Disordered" evidence="11">
    <location>
        <begin position="169"/>
        <end position="199"/>
    </location>
</feature>
<evidence type="ECO:0000256" key="11">
    <source>
        <dbReference type="SAM" id="MobiDB-lite"/>
    </source>
</evidence>
<evidence type="ECO:0000256" key="3">
    <source>
        <dbReference type="ARBA" id="ARBA00022448"/>
    </source>
</evidence>
<evidence type="ECO:0000256" key="1">
    <source>
        <dbReference type="ARBA" id="ARBA00004567"/>
    </source>
</evidence>
<dbReference type="PANTHER" id="PTHR12960:SF0">
    <property type="entry name" value="MRNA EXPORT FACTOR GLE1"/>
    <property type="match status" value="1"/>
</dbReference>
<keyword evidence="5" id="KW-0653">Protein transport</keyword>
<protein>
    <recommendedName>
        <fullName evidence="9">mRNA export factor GLE1</fullName>
    </recommendedName>
    <alternativeName>
        <fullName evidence="10">Nucleoporin GLE1</fullName>
    </alternativeName>
</protein>
<comment type="similarity">
    <text evidence="2">Belongs to the GLE1 family.</text>
</comment>
<dbReference type="OrthoDB" id="420884at2759"/>
<dbReference type="Pfam" id="PF07817">
    <property type="entry name" value="GLE1"/>
    <property type="match status" value="1"/>
</dbReference>
<dbReference type="GO" id="GO:0044614">
    <property type="term" value="C:nuclear pore cytoplasmic filaments"/>
    <property type="evidence" value="ECO:0007669"/>
    <property type="project" value="TreeGrafter"/>
</dbReference>
<sequence>MNLGQVQRAPHSTSTAVFYTAPSDSESSDDDEEVAISTICQRKTDRPSGSLRHVSLQYLHPSDSLLYKEYTEKLHPKYKLPATVDQTYIDRLTQHRNLQEQRRQLYHDQLRKKRSDEINRIQKLIESMKVSQAEKEKELDALFDAESKRDQKLIDDAIALDYKKFEQEEERRKAKDDAEKKELEEKKQQLEAKAKAKAERAALRQEEAKRLASNMGAASAAGLEEYNRHMEAINHAGLQRCYVMFFAAMITTVPGNGYPTNPFNTGMGWVWCARIMNMTQRDITPFLIHGFLEIAGNRMVQAYPRQFPKVLRLLYDQVIPSMPVMQEKDNAGAIASLKTYLEEYFQTGNMVPIPEIMPAKV</sequence>
<dbReference type="InterPro" id="IPR012476">
    <property type="entry name" value="GLE1"/>
</dbReference>
<evidence type="ECO:0000256" key="9">
    <source>
        <dbReference type="ARBA" id="ARBA00026227"/>
    </source>
</evidence>
<dbReference type="Proteomes" id="UP000078561">
    <property type="component" value="Unassembled WGS sequence"/>
</dbReference>
<feature type="region of interest" description="Disordered" evidence="11">
    <location>
        <begin position="1"/>
        <end position="32"/>
    </location>
</feature>
<comment type="subcellular location">
    <subcellularLocation>
        <location evidence="1">Nucleus</location>
        <location evidence="1">Nuclear pore complex</location>
    </subcellularLocation>
</comment>
<dbReference type="InterPro" id="IPR038506">
    <property type="entry name" value="GLE1-like_sf"/>
</dbReference>
<proteinExistence type="inferred from homology"/>
<evidence type="ECO:0000256" key="5">
    <source>
        <dbReference type="ARBA" id="ARBA00022927"/>
    </source>
</evidence>
<organism evidence="12">
    <name type="scientific">Absidia glauca</name>
    <name type="common">Pin mould</name>
    <dbReference type="NCBI Taxonomy" id="4829"/>
    <lineage>
        <taxon>Eukaryota</taxon>
        <taxon>Fungi</taxon>
        <taxon>Fungi incertae sedis</taxon>
        <taxon>Mucoromycota</taxon>
        <taxon>Mucoromycotina</taxon>
        <taxon>Mucoromycetes</taxon>
        <taxon>Mucorales</taxon>
        <taxon>Cunninghamellaceae</taxon>
        <taxon>Absidia</taxon>
    </lineage>
</organism>
<keyword evidence="13" id="KW-1185">Reference proteome</keyword>
<keyword evidence="6" id="KW-0811">Translocation</keyword>
<gene>
    <name evidence="12" type="primary">ABSGL_07170.1 scaffold 8717</name>
</gene>
<keyword evidence="4" id="KW-0509">mRNA transport</keyword>
<dbReference type="GO" id="GO:0005737">
    <property type="term" value="C:cytoplasm"/>
    <property type="evidence" value="ECO:0007669"/>
    <property type="project" value="TreeGrafter"/>
</dbReference>